<keyword evidence="4" id="KW-1185">Reference proteome</keyword>
<feature type="transmembrane region" description="Helical" evidence="1">
    <location>
        <begin position="21"/>
        <end position="41"/>
    </location>
</feature>
<reference evidence="3 4" key="1">
    <citation type="submission" date="2020-10" db="EMBL/GenBank/DDBJ databases">
        <title>Draft genome and description of Brachybacterium epidermidis sp nov.</title>
        <authorList>
            <person name="Boxberger M."/>
            <person name="La Scola B."/>
        </authorList>
    </citation>
    <scope>NUCLEOTIDE SEQUENCE [LARGE SCALE GENOMIC DNA]</scope>
    <source>
        <strain evidence="3 4">Marseille-Q2903</strain>
    </source>
</reference>
<dbReference type="Pfam" id="PF02517">
    <property type="entry name" value="Rce1-like"/>
    <property type="match status" value="1"/>
</dbReference>
<dbReference type="RefSeq" id="WP_193865307.1">
    <property type="nucleotide sequence ID" value="NZ_JADEYR010000003.1"/>
</dbReference>
<keyword evidence="3" id="KW-0645">Protease</keyword>
<keyword evidence="1" id="KW-1133">Transmembrane helix</keyword>
<keyword evidence="1" id="KW-0472">Membrane</keyword>
<protein>
    <submittedName>
        <fullName evidence="3">CPBP family intramembrane metalloprotease</fullName>
    </submittedName>
</protein>
<evidence type="ECO:0000313" key="3">
    <source>
        <dbReference type="EMBL" id="MBE9403573.1"/>
    </source>
</evidence>
<comment type="caution">
    <text evidence="3">The sequence shown here is derived from an EMBL/GenBank/DDBJ whole genome shotgun (WGS) entry which is preliminary data.</text>
</comment>
<dbReference type="GO" id="GO:0008237">
    <property type="term" value="F:metallopeptidase activity"/>
    <property type="evidence" value="ECO:0007669"/>
    <property type="project" value="UniProtKB-KW"/>
</dbReference>
<gene>
    <name evidence="3" type="ORF">IOE58_05010</name>
</gene>
<feature type="transmembrane region" description="Helical" evidence="1">
    <location>
        <begin position="111"/>
        <end position="131"/>
    </location>
</feature>
<evidence type="ECO:0000259" key="2">
    <source>
        <dbReference type="Pfam" id="PF02517"/>
    </source>
</evidence>
<keyword evidence="3" id="KW-0482">Metalloprotease</keyword>
<keyword evidence="3" id="KW-0378">Hydrolase</keyword>
<evidence type="ECO:0000313" key="4">
    <source>
        <dbReference type="Proteomes" id="UP000644727"/>
    </source>
</evidence>
<accession>A0ABR9W2Q5</accession>
<feature type="transmembrane region" description="Helical" evidence="1">
    <location>
        <begin position="68"/>
        <end position="91"/>
    </location>
</feature>
<feature type="transmembrane region" description="Helical" evidence="1">
    <location>
        <begin position="232"/>
        <end position="250"/>
    </location>
</feature>
<dbReference type="InterPro" id="IPR003675">
    <property type="entry name" value="Rce1/LyrA-like_dom"/>
</dbReference>
<sequence>MQPAASSSAPSRIQLLLGLEILVVLALSLGRSAFYSIMALIDAFTRGPLSEQSTALNRSASERPWFDLVYQLADVVFTLAPVALVLLLLTVTGTRAVQALGMDARRPVRDALWGVALTACIGLPGLAIYYLGRALGATLEVIPAALDQHWWTVPVLILHALKNALVEEVIVAGYLVLRLEQMGWQPVAITATSALLRGAYHLYQGIGPGLANMLMGVVFAEWFRRTRRTMPLIIAHTLLDVVAFVGYALLRDVIST</sequence>
<feature type="transmembrane region" description="Helical" evidence="1">
    <location>
        <begin position="202"/>
        <end position="220"/>
    </location>
</feature>
<keyword evidence="1" id="KW-0812">Transmembrane</keyword>
<feature type="domain" description="CAAX prenyl protease 2/Lysostaphin resistance protein A-like" evidence="2">
    <location>
        <begin position="150"/>
        <end position="241"/>
    </location>
</feature>
<evidence type="ECO:0000256" key="1">
    <source>
        <dbReference type="SAM" id="Phobius"/>
    </source>
</evidence>
<organism evidence="3 4">
    <name type="scientific">Brachybacterium epidermidis</name>
    <dbReference type="NCBI Taxonomy" id="2781983"/>
    <lineage>
        <taxon>Bacteria</taxon>
        <taxon>Bacillati</taxon>
        <taxon>Actinomycetota</taxon>
        <taxon>Actinomycetes</taxon>
        <taxon>Micrococcales</taxon>
        <taxon>Dermabacteraceae</taxon>
        <taxon>Brachybacterium</taxon>
    </lineage>
</organism>
<name>A0ABR9W2Q5_9MICO</name>
<proteinExistence type="predicted"/>
<dbReference type="EMBL" id="JADEYR010000003">
    <property type="protein sequence ID" value="MBE9403573.1"/>
    <property type="molecule type" value="Genomic_DNA"/>
</dbReference>
<dbReference type="Proteomes" id="UP000644727">
    <property type="component" value="Unassembled WGS sequence"/>
</dbReference>